<sequence>NQSRSITPQAEQYLGEPSDSDSDFPAPPDYLLPITVIGQQTKISTNNLHDRSEQLLNYSNMKSNSLNNSLPTIKREPFSTLTTKRNTSSTTTTDNAVKFPTLRQTNFSCNNNCNKAVIETNGDNIQNEADNNSKSKQ</sequence>
<dbReference type="STRING" id="387005.A0A183HH16"/>
<dbReference type="Proteomes" id="UP000267606">
    <property type="component" value="Unassembled WGS sequence"/>
</dbReference>
<name>A0A183HH16_9BILA</name>
<feature type="compositionally biased region" description="Low complexity" evidence="1">
    <location>
        <begin position="79"/>
        <end position="93"/>
    </location>
</feature>
<gene>
    <name evidence="2" type="ORF">OFLC_LOCUS6777</name>
</gene>
<feature type="compositionally biased region" description="Polar residues" evidence="1">
    <location>
        <begin position="1"/>
        <end position="10"/>
    </location>
</feature>
<protein>
    <submittedName>
        <fullName evidence="2 4">Uncharacterized protein</fullName>
    </submittedName>
</protein>
<reference evidence="2 3" key="2">
    <citation type="submission" date="2018-11" db="EMBL/GenBank/DDBJ databases">
        <authorList>
            <consortium name="Pathogen Informatics"/>
        </authorList>
    </citation>
    <scope>NUCLEOTIDE SEQUENCE [LARGE SCALE GENOMIC DNA]</scope>
</reference>
<accession>A0A183HH16</accession>
<organism evidence="4">
    <name type="scientific">Onchocerca flexuosa</name>
    <dbReference type="NCBI Taxonomy" id="387005"/>
    <lineage>
        <taxon>Eukaryota</taxon>
        <taxon>Metazoa</taxon>
        <taxon>Ecdysozoa</taxon>
        <taxon>Nematoda</taxon>
        <taxon>Chromadorea</taxon>
        <taxon>Rhabditida</taxon>
        <taxon>Spirurina</taxon>
        <taxon>Spiruromorpha</taxon>
        <taxon>Filarioidea</taxon>
        <taxon>Onchocercidae</taxon>
        <taxon>Onchocerca</taxon>
    </lineage>
</organism>
<keyword evidence="3" id="KW-1185">Reference proteome</keyword>
<dbReference type="WBParaSite" id="OFLC_0000677701-mRNA-1">
    <property type="protein sequence ID" value="OFLC_0000677701-mRNA-1"/>
    <property type="gene ID" value="OFLC_0000677701"/>
</dbReference>
<dbReference type="AlphaFoldDB" id="A0A183HH16"/>
<feature type="region of interest" description="Disordered" evidence="1">
    <location>
        <begin position="1"/>
        <end position="27"/>
    </location>
</feature>
<proteinExistence type="predicted"/>
<dbReference type="EMBL" id="UZAJ01006643">
    <property type="protein sequence ID" value="VDO47879.1"/>
    <property type="molecule type" value="Genomic_DNA"/>
</dbReference>
<evidence type="ECO:0000313" key="4">
    <source>
        <dbReference type="WBParaSite" id="OFLC_0000677701-mRNA-1"/>
    </source>
</evidence>
<feature type="region of interest" description="Disordered" evidence="1">
    <location>
        <begin position="63"/>
        <end position="95"/>
    </location>
</feature>
<evidence type="ECO:0000256" key="1">
    <source>
        <dbReference type="SAM" id="MobiDB-lite"/>
    </source>
</evidence>
<evidence type="ECO:0000313" key="3">
    <source>
        <dbReference type="Proteomes" id="UP000267606"/>
    </source>
</evidence>
<evidence type="ECO:0000313" key="2">
    <source>
        <dbReference type="EMBL" id="VDO47879.1"/>
    </source>
</evidence>
<reference evidence="4" key="1">
    <citation type="submission" date="2016-06" db="UniProtKB">
        <authorList>
            <consortium name="WormBaseParasite"/>
        </authorList>
    </citation>
    <scope>IDENTIFICATION</scope>
</reference>